<dbReference type="AlphaFoldDB" id="A0A537K1C9"/>
<proteinExistence type="predicted"/>
<dbReference type="InterPro" id="IPR013784">
    <property type="entry name" value="Carb-bd-like_fold"/>
</dbReference>
<dbReference type="GO" id="GO:0030246">
    <property type="term" value="F:carbohydrate binding"/>
    <property type="evidence" value="ECO:0007669"/>
    <property type="project" value="InterPro"/>
</dbReference>
<keyword evidence="3" id="KW-0378">Hydrolase</keyword>
<keyword evidence="1" id="KW-0472">Membrane</keyword>
<keyword evidence="3" id="KW-0121">Carboxypeptidase</keyword>
<keyword evidence="1" id="KW-0812">Transmembrane</keyword>
<dbReference type="Proteomes" id="UP000318509">
    <property type="component" value="Unassembled WGS sequence"/>
</dbReference>
<name>A0A537K1C9_9BACT</name>
<gene>
    <name evidence="3" type="ORF">E6H00_09520</name>
</gene>
<evidence type="ECO:0000313" key="3">
    <source>
        <dbReference type="EMBL" id="TMI89581.1"/>
    </source>
</evidence>
<protein>
    <submittedName>
        <fullName evidence="3">Carboxypeptidase regulatory-like domain-containing protein</fullName>
    </submittedName>
</protein>
<dbReference type="SUPFAM" id="SSF49452">
    <property type="entry name" value="Starch-binding domain-like"/>
    <property type="match status" value="1"/>
</dbReference>
<organism evidence="3 4">
    <name type="scientific">Candidatus Segetimicrobium genomatis</name>
    <dbReference type="NCBI Taxonomy" id="2569760"/>
    <lineage>
        <taxon>Bacteria</taxon>
        <taxon>Bacillati</taxon>
        <taxon>Candidatus Sysuimicrobiota</taxon>
        <taxon>Candidatus Sysuimicrobiia</taxon>
        <taxon>Candidatus Sysuimicrobiales</taxon>
        <taxon>Candidatus Segetimicrobiaceae</taxon>
        <taxon>Candidatus Segetimicrobium</taxon>
    </lineage>
</organism>
<accession>A0A537K1C9</accession>
<feature type="chain" id="PRO_5021749459" evidence="2">
    <location>
        <begin position="20"/>
        <end position="316"/>
    </location>
</feature>
<evidence type="ECO:0000256" key="1">
    <source>
        <dbReference type="SAM" id="Phobius"/>
    </source>
</evidence>
<evidence type="ECO:0000313" key="4">
    <source>
        <dbReference type="Proteomes" id="UP000318509"/>
    </source>
</evidence>
<dbReference type="GO" id="GO:0004180">
    <property type="term" value="F:carboxypeptidase activity"/>
    <property type="evidence" value="ECO:0007669"/>
    <property type="project" value="UniProtKB-KW"/>
</dbReference>
<comment type="caution">
    <text evidence="3">The sequence shown here is derived from an EMBL/GenBank/DDBJ whole genome shotgun (WGS) entry which is preliminary data.</text>
</comment>
<keyword evidence="2" id="KW-0732">Signal</keyword>
<evidence type="ECO:0000256" key="2">
    <source>
        <dbReference type="SAM" id="SignalP"/>
    </source>
</evidence>
<dbReference type="EMBL" id="VBAK01000121">
    <property type="protein sequence ID" value="TMI89581.1"/>
    <property type="molecule type" value="Genomic_DNA"/>
</dbReference>
<keyword evidence="3" id="KW-0645">Protease</keyword>
<feature type="signal peptide" evidence="2">
    <location>
        <begin position="1"/>
        <end position="19"/>
    </location>
</feature>
<keyword evidence="1" id="KW-1133">Transmembrane helix</keyword>
<reference evidence="3 4" key="1">
    <citation type="journal article" date="2019" name="Nat. Microbiol.">
        <title>Mediterranean grassland soil C-N compound turnover is dependent on rainfall and depth, and is mediated by genomically divergent microorganisms.</title>
        <authorList>
            <person name="Diamond S."/>
            <person name="Andeer P.F."/>
            <person name="Li Z."/>
            <person name="Crits-Christoph A."/>
            <person name="Burstein D."/>
            <person name="Anantharaman K."/>
            <person name="Lane K.R."/>
            <person name="Thomas B.C."/>
            <person name="Pan C."/>
            <person name="Northen T.R."/>
            <person name="Banfield J.F."/>
        </authorList>
    </citation>
    <scope>NUCLEOTIDE SEQUENCE [LARGE SCALE GENOMIC DNA]</scope>
    <source>
        <strain evidence="3">NP_3</strain>
    </source>
</reference>
<feature type="transmembrane region" description="Helical" evidence="1">
    <location>
        <begin position="286"/>
        <end position="307"/>
    </location>
</feature>
<sequence>MLSVAWSCCAILVLAAACAADAEEGVIQGRVVTRTAPSHPIVHQAVHLEIVERAASSVLDTVTDAGGRFRFTRLPVGGIRVFVLSAEYGGVRYSGERLALLPAAPVRTVDLAVYEPSTDRSVLRPPVMFAVVEVAPGALRVSVVQRLENPTDRTVVSSPRDPLVFPLPPGARSVRFLAGWVDPRVDGGTITDAFPVTPGRTEVAYACTLAARQSEVAVPWVFPDGAGQVDVLVADVGVEAAADGLAPRGAVEGPTGRFLHWSGGPISPRRGVVLRLRGVPLARDPWPAAVAAGLALILAGGLARSFARARDPAAPA</sequence>